<dbReference type="RefSeq" id="WP_160825841.1">
    <property type="nucleotide sequence ID" value="NZ_JBHSXS010000036.1"/>
</dbReference>
<feature type="domain" description="SsuA/THI5-like" evidence="3">
    <location>
        <begin position="139"/>
        <end position="260"/>
    </location>
</feature>
<dbReference type="CDD" id="cd01008">
    <property type="entry name" value="PBP2_NrtA_SsuA_CpmA_like"/>
    <property type="match status" value="1"/>
</dbReference>
<gene>
    <name evidence="4" type="ORF">ACFQKB_36785</name>
</gene>
<keyword evidence="5" id="KW-1185">Reference proteome</keyword>
<evidence type="ECO:0000259" key="3">
    <source>
        <dbReference type="Pfam" id="PF09084"/>
    </source>
</evidence>
<sequence>MPTPRPRPRVAARPAAAALAAALLCLTAACGGSATAGGAGGGPGAAVIRLKDPGNAGVLAYAKREGILERRLRAAGARVEWGGSYASFTATIDAVRSGSVNVLEGAVSPALGYLANGRDIKIFAFTDPVADRAAPYEDGLVVPADSPARSVRDLVGKQVAVNKGGRGEYLLLLALKQAGIPADRVKRVYLNPIQGASAFATGKVDAWWAIVDAYPQVVAKGARVLVHGRDLPDRDVNIWAARTELLDRHPRAVSAFLDVLGELTRQEKQDPGRFQNVFLKKGPSAVSGARLDDDLAKARYQNVPRPAGKGDAAYVRSVNDVFRAYGVLPADIRPQDVIFDLRGNGAAPPSPASSSPSGGPS</sequence>
<accession>A0ABW2CU93</accession>
<reference evidence="5" key="1">
    <citation type="journal article" date="2019" name="Int. J. Syst. Evol. Microbiol.">
        <title>The Global Catalogue of Microorganisms (GCM) 10K type strain sequencing project: providing services to taxonomists for standard genome sequencing and annotation.</title>
        <authorList>
            <consortium name="The Broad Institute Genomics Platform"/>
            <consortium name="The Broad Institute Genome Sequencing Center for Infectious Disease"/>
            <person name="Wu L."/>
            <person name="Ma J."/>
        </authorList>
    </citation>
    <scope>NUCLEOTIDE SEQUENCE [LARGE SCALE GENOMIC DNA]</scope>
    <source>
        <strain evidence="5">JCM 3369</strain>
    </source>
</reference>
<feature type="region of interest" description="Disordered" evidence="1">
    <location>
        <begin position="340"/>
        <end position="361"/>
    </location>
</feature>
<organism evidence="4 5">
    <name type="scientific">Actinomadura yumaensis</name>
    <dbReference type="NCBI Taxonomy" id="111807"/>
    <lineage>
        <taxon>Bacteria</taxon>
        <taxon>Bacillati</taxon>
        <taxon>Actinomycetota</taxon>
        <taxon>Actinomycetes</taxon>
        <taxon>Streptosporangiales</taxon>
        <taxon>Thermomonosporaceae</taxon>
        <taxon>Actinomadura</taxon>
    </lineage>
</organism>
<name>A0ABW2CU93_9ACTN</name>
<dbReference type="Proteomes" id="UP001596380">
    <property type="component" value="Unassembled WGS sequence"/>
</dbReference>
<feature type="chain" id="PRO_5046164613" evidence="2">
    <location>
        <begin position="37"/>
        <end position="361"/>
    </location>
</feature>
<protein>
    <submittedName>
        <fullName evidence="4">ABC transporter substrate-binding protein</fullName>
    </submittedName>
</protein>
<dbReference type="SUPFAM" id="SSF53850">
    <property type="entry name" value="Periplasmic binding protein-like II"/>
    <property type="match status" value="1"/>
</dbReference>
<dbReference type="PROSITE" id="PS51257">
    <property type="entry name" value="PROKAR_LIPOPROTEIN"/>
    <property type="match status" value="1"/>
</dbReference>
<dbReference type="Pfam" id="PF09084">
    <property type="entry name" value="NMT1"/>
    <property type="match status" value="1"/>
</dbReference>
<dbReference type="Gene3D" id="3.40.190.10">
    <property type="entry name" value="Periplasmic binding protein-like II"/>
    <property type="match status" value="2"/>
</dbReference>
<dbReference type="PANTHER" id="PTHR30024">
    <property type="entry name" value="ALIPHATIC SULFONATES-BINDING PROTEIN-RELATED"/>
    <property type="match status" value="1"/>
</dbReference>
<proteinExistence type="predicted"/>
<dbReference type="InterPro" id="IPR015168">
    <property type="entry name" value="SsuA/THI5"/>
</dbReference>
<dbReference type="EMBL" id="JBHSXS010000036">
    <property type="protein sequence ID" value="MFC6885364.1"/>
    <property type="molecule type" value="Genomic_DNA"/>
</dbReference>
<comment type="caution">
    <text evidence="4">The sequence shown here is derived from an EMBL/GenBank/DDBJ whole genome shotgun (WGS) entry which is preliminary data.</text>
</comment>
<dbReference type="PANTHER" id="PTHR30024:SF42">
    <property type="entry name" value="ALIPHATIC SULFONATES-BINDING PROTEIN-RELATED"/>
    <property type="match status" value="1"/>
</dbReference>
<feature type="compositionally biased region" description="Low complexity" evidence="1">
    <location>
        <begin position="352"/>
        <end position="361"/>
    </location>
</feature>
<evidence type="ECO:0000313" key="4">
    <source>
        <dbReference type="EMBL" id="MFC6885364.1"/>
    </source>
</evidence>
<evidence type="ECO:0000256" key="2">
    <source>
        <dbReference type="SAM" id="SignalP"/>
    </source>
</evidence>
<keyword evidence="2" id="KW-0732">Signal</keyword>
<evidence type="ECO:0000313" key="5">
    <source>
        <dbReference type="Proteomes" id="UP001596380"/>
    </source>
</evidence>
<feature type="signal peptide" evidence="2">
    <location>
        <begin position="1"/>
        <end position="36"/>
    </location>
</feature>
<evidence type="ECO:0000256" key="1">
    <source>
        <dbReference type="SAM" id="MobiDB-lite"/>
    </source>
</evidence>